<evidence type="ECO:0000313" key="5">
    <source>
        <dbReference type="RefSeq" id="XP_015896812.1"/>
    </source>
</evidence>
<evidence type="ECO:0000259" key="3">
    <source>
        <dbReference type="PROSITE" id="PS50966"/>
    </source>
</evidence>
<organism evidence="4 5">
    <name type="scientific">Ziziphus jujuba</name>
    <name type="common">Chinese jujube</name>
    <name type="synonym">Ziziphus sativa</name>
    <dbReference type="NCBI Taxonomy" id="326968"/>
    <lineage>
        <taxon>Eukaryota</taxon>
        <taxon>Viridiplantae</taxon>
        <taxon>Streptophyta</taxon>
        <taxon>Embryophyta</taxon>
        <taxon>Tracheophyta</taxon>
        <taxon>Spermatophyta</taxon>
        <taxon>Magnoliopsida</taxon>
        <taxon>eudicotyledons</taxon>
        <taxon>Gunneridae</taxon>
        <taxon>Pentapetalae</taxon>
        <taxon>rosids</taxon>
        <taxon>fabids</taxon>
        <taxon>Rosales</taxon>
        <taxon>Rhamnaceae</taxon>
        <taxon>Paliureae</taxon>
        <taxon>Ziziphus</taxon>
    </lineage>
</organism>
<dbReference type="GO" id="GO:0008270">
    <property type="term" value="F:zinc ion binding"/>
    <property type="evidence" value="ECO:0007669"/>
    <property type="project" value="UniProtKB-KW"/>
</dbReference>
<name>A0A6P4ANA4_ZIZJJ</name>
<dbReference type="RefSeq" id="XP_015896812.1">
    <property type="nucleotide sequence ID" value="XM_016041326.4"/>
</dbReference>
<keyword evidence="1" id="KW-0862">Zinc</keyword>
<feature type="compositionally biased region" description="Polar residues" evidence="2">
    <location>
        <begin position="688"/>
        <end position="700"/>
    </location>
</feature>
<feature type="compositionally biased region" description="Basic residues" evidence="2">
    <location>
        <begin position="705"/>
        <end position="720"/>
    </location>
</feature>
<proteinExistence type="predicted"/>
<gene>
    <name evidence="5" type="primary">LOC107430484</name>
</gene>
<feature type="domain" description="SWIM-type" evidence="3">
    <location>
        <begin position="570"/>
        <end position="607"/>
    </location>
</feature>
<evidence type="ECO:0000313" key="4">
    <source>
        <dbReference type="Proteomes" id="UP001652623"/>
    </source>
</evidence>
<dbReference type="KEGG" id="zju:107430484"/>
<dbReference type="PANTHER" id="PTHR33977:SF2">
    <property type="entry name" value="OS09G0309100 PROTEIN"/>
    <property type="match status" value="1"/>
</dbReference>
<keyword evidence="4" id="KW-1185">Reference proteome</keyword>
<dbReference type="InterPro" id="IPR007527">
    <property type="entry name" value="Znf_SWIM"/>
</dbReference>
<dbReference type="PANTHER" id="PTHR33977">
    <property type="entry name" value="ZINC ION BINDING PROTEIN"/>
    <property type="match status" value="1"/>
</dbReference>
<dbReference type="FunCoup" id="A0A6P4ANA4">
    <property type="interactions" value="266"/>
</dbReference>
<keyword evidence="1" id="KW-0863">Zinc-finger</keyword>
<feature type="region of interest" description="Disordered" evidence="2">
    <location>
        <begin position="679"/>
        <end position="720"/>
    </location>
</feature>
<dbReference type="Proteomes" id="UP001652623">
    <property type="component" value="Chromosome 5"/>
</dbReference>
<dbReference type="PROSITE" id="PS50966">
    <property type="entry name" value="ZF_SWIM"/>
    <property type="match status" value="1"/>
</dbReference>
<evidence type="ECO:0000256" key="1">
    <source>
        <dbReference type="PROSITE-ProRule" id="PRU00325"/>
    </source>
</evidence>
<dbReference type="InParanoid" id="A0A6P4ANA4"/>
<evidence type="ECO:0000256" key="2">
    <source>
        <dbReference type="SAM" id="MobiDB-lite"/>
    </source>
</evidence>
<keyword evidence="1" id="KW-0479">Metal-binding</keyword>
<dbReference type="Pfam" id="PF04434">
    <property type="entry name" value="SWIM"/>
    <property type="match status" value="1"/>
</dbReference>
<dbReference type="AlphaFoldDB" id="A0A6P4ANA4"/>
<protein>
    <submittedName>
        <fullName evidence="5">Uncharacterized protein LOC107430484 isoform X1</fullName>
    </submittedName>
</protein>
<dbReference type="GeneID" id="107430484"/>
<accession>A0A6P4ANA4</accession>
<sequence length="720" mass="82743">MEIVESLYEIPVQDPEEEEFSSADLNWVKFGNLEHHDDVALIPYDRVDAFILGECSNVECPTRFHIERGRKRSLGSLKDFKDDEYLEYRLYWCSFGPENYGEGGGILPSRRYRLNTRNRAARPQSMRGCTCNFVVKRLYARPSLALLIYHERRHVNKSGFVCHGPLDRDAIGPGAKKIPYICNEIQQRTMSMIYLGIPEENVLEKHIEGIQRYCGSDAKVNSLASQYVHKLGMIIKRSTHELDLDDQASIRMWVERNKKSIFFYQDSSETDSFILGIQTEWQLQQMIRFGHRNLIAADSTFGIKRLKYPFCTLLVFDSRQHALPVAWVITRSFAKADVSKWMKSLLDRARSVEPGLKISGFLIDDAAAEIDPIRDVFGCPVLFSLWRVRRSWHRNIVKRCSSIEVQREILKRLGTLVYNIWGGIGSLSGALEELTQDFVDQTAFMEYFKGRWIPKIEMWLSAMKTLPLASQEASGAIEAYHVKLKVKLFDDSHLGALQRVDWLVHKLTTELHSSYWLDRYADECDSFQSVKEEYIASTSWHRALQIPDSAVTLDDNDRLFAKVLSQKDSSISHLVWNPGSEFAFCDCAWSMQGNLCKHILKVNMICDSKQGHQPSLSFQSFNDILMHLWQKPMDDSVGLDQSMAWTYQMLDQIQKLVELNGSKDIGTLVNNLPTRWVSKKSRTHVGKPSSTAALPSNSNGTRTAAARKKNRKRKRLSRLR</sequence>
<reference evidence="5" key="1">
    <citation type="submission" date="2025-08" db="UniProtKB">
        <authorList>
            <consortium name="RefSeq"/>
        </authorList>
    </citation>
    <scope>IDENTIFICATION</scope>
    <source>
        <tissue evidence="5">Seedling</tissue>
    </source>
</reference>